<feature type="transmembrane region" description="Helical" evidence="1">
    <location>
        <begin position="66"/>
        <end position="91"/>
    </location>
</feature>
<evidence type="ECO:0000313" key="2">
    <source>
        <dbReference type="EMBL" id="CAF2072008.1"/>
    </source>
</evidence>
<dbReference type="AlphaFoldDB" id="A0A816RM87"/>
<name>A0A816RM87_9BILA</name>
<evidence type="ECO:0000256" key="1">
    <source>
        <dbReference type="SAM" id="Phobius"/>
    </source>
</evidence>
<dbReference type="Proteomes" id="UP000663824">
    <property type="component" value="Unassembled WGS sequence"/>
</dbReference>
<reference evidence="2" key="1">
    <citation type="submission" date="2021-02" db="EMBL/GenBank/DDBJ databases">
        <authorList>
            <person name="Nowell W R."/>
        </authorList>
    </citation>
    <scope>NUCLEOTIDE SEQUENCE</scope>
</reference>
<accession>A0A816RM87</accession>
<sequence>MNKKNRTSCFQSILPFIHDLIYSIDQTLDYVYRYIELPLQDIFSYFNNISHCYVRRRSLIDFSRPVTHILVESYAITCFLYIILLLFGYVFSIATQRHYFIDPFLSNNRQCINIKFVRIINSEENNVQNSRLKENFIRENSIIKDENYQRQTHNYAQFYQLLHLIENNHYMICQRSLYIYARFHAYSSLLHSNLSQFQFFLPSHLSSFPIDQPPFIDLCVHTSNRSDLEEIKSRLLPLASYYYASINLFIFDFNFTQVTLTLYELNSHSTHLERVSIHTGWLYDIYSQFHFFKYSHALSTVVFDGLPTGQPSIDYFNYVYIPVPVDTLLGLTEMVQRSILVLPLCYSKYNTTDISQ</sequence>
<keyword evidence="1" id="KW-0472">Membrane</keyword>
<keyword evidence="1" id="KW-1133">Transmembrane helix</keyword>
<evidence type="ECO:0000313" key="3">
    <source>
        <dbReference type="Proteomes" id="UP000663824"/>
    </source>
</evidence>
<gene>
    <name evidence="2" type="ORF">MBJ925_LOCUS16894</name>
</gene>
<dbReference type="EMBL" id="CAJNRE010008292">
    <property type="protein sequence ID" value="CAF2072008.1"/>
    <property type="molecule type" value="Genomic_DNA"/>
</dbReference>
<comment type="caution">
    <text evidence="2">The sequence shown here is derived from an EMBL/GenBank/DDBJ whole genome shotgun (WGS) entry which is preliminary data.</text>
</comment>
<protein>
    <submittedName>
        <fullName evidence="2">Uncharacterized protein</fullName>
    </submittedName>
</protein>
<proteinExistence type="predicted"/>
<keyword evidence="1" id="KW-0812">Transmembrane</keyword>
<organism evidence="2 3">
    <name type="scientific">Rotaria magnacalcarata</name>
    <dbReference type="NCBI Taxonomy" id="392030"/>
    <lineage>
        <taxon>Eukaryota</taxon>
        <taxon>Metazoa</taxon>
        <taxon>Spiralia</taxon>
        <taxon>Gnathifera</taxon>
        <taxon>Rotifera</taxon>
        <taxon>Eurotatoria</taxon>
        <taxon>Bdelloidea</taxon>
        <taxon>Philodinida</taxon>
        <taxon>Philodinidae</taxon>
        <taxon>Rotaria</taxon>
    </lineage>
</organism>